<evidence type="ECO:0000313" key="1">
    <source>
        <dbReference type="EMBL" id="SBR99710.1"/>
    </source>
</evidence>
<protein>
    <submittedName>
        <fullName evidence="1">Uncharacterized protein</fullName>
    </submittedName>
</protein>
<reference evidence="1" key="2">
    <citation type="submission" date="2016-06" db="EMBL/GenBank/DDBJ databases">
        <title>The genome of a short-lived fish provides insights into sex chromosome evolution and the genetic control of aging.</title>
        <authorList>
            <person name="Reichwald K."/>
            <person name="Felder M."/>
            <person name="Petzold A."/>
            <person name="Koch P."/>
            <person name="Groth M."/>
            <person name="Platzer M."/>
        </authorList>
    </citation>
    <scope>NUCLEOTIDE SEQUENCE</scope>
    <source>
        <tissue evidence="1">Brain</tissue>
    </source>
</reference>
<dbReference type="AlphaFoldDB" id="A0A1A8R0X1"/>
<gene>
    <name evidence="1" type="primary">Nfu_g_1_012835</name>
</gene>
<name>A0A1A8R0X1_9TELE</name>
<proteinExistence type="predicted"/>
<feature type="non-terminal residue" evidence="1">
    <location>
        <position position="41"/>
    </location>
</feature>
<organism evidence="1">
    <name type="scientific">Nothobranchius rachovii</name>
    <name type="common">bluefin notho</name>
    <dbReference type="NCBI Taxonomy" id="451742"/>
    <lineage>
        <taxon>Eukaryota</taxon>
        <taxon>Metazoa</taxon>
        <taxon>Chordata</taxon>
        <taxon>Craniata</taxon>
        <taxon>Vertebrata</taxon>
        <taxon>Euteleostomi</taxon>
        <taxon>Actinopterygii</taxon>
        <taxon>Neopterygii</taxon>
        <taxon>Teleostei</taxon>
        <taxon>Neoteleostei</taxon>
        <taxon>Acanthomorphata</taxon>
        <taxon>Ovalentaria</taxon>
        <taxon>Atherinomorphae</taxon>
        <taxon>Cyprinodontiformes</taxon>
        <taxon>Nothobranchiidae</taxon>
        <taxon>Nothobranchius</taxon>
    </lineage>
</organism>
<dbReference type="EMBL" id="HAEH01014315">
    <property type="protein sequence ID" value="SBR99710.1"/>
    <property type="molecule type" value="Transcribed_RNA"/>
</dbReference>
<feature type="non-terminal residue" evidence="1">
    <location>
        <position position="1"/>
    </location>
</feature>
<sequence length="41" mass="4759">LTVETLHCTLSNVDSVPLLFSSRLGDLDFQRKLKIYFCQRT</sequence>
<accession>A0A1A8R0X1</accession>
<reference evidence="1" key="1">
    <citation type="submission" date="2016-05" db="EMBL/GenBank/DDBJ databases">
        <authorList>
            <person name="Lavstsen T."/>
            <person name="Jespersen J.S."/>
        </authorList>
    </citation>
    <scope>NUCLEOTIDE SEQUENCE</scope>
    <source>
        <tissue evidence="1">Brain</tissue>
    </source>
</reference>